<name>A0A510K5I1_9FUSO</name>
<accession>A0A510K5I1</accession>
<evidence type="ECO:0000259" key="1">
    <source>
        <dbReference type="Pfam" id="PF13676"/>
    </source>
</evidence>
<evidence type="ECO:0000313" key="3">
    <source>
        <dbReference type="Proteomes" id="UP000321397"/>
    </source>
</evidence>
<dbReference type="RefSeq" id="WP_146959718.1">
    <property type="nucleotide sequence ID" value="NZ_AP019834.1"/>
</dbReference>
<dbReference type="Gene3D" id="3.40.50.10140">
    <property type="entry name" value="Toll/interleukin-1 receptor homology (TIR) domain"/>
    <property type="match status" value="1"/>
</dbReference>
<sequence length="263" mass="30775">MKIFLSWSGEPSKSIAEKFKNWLPNVLQYVEPYFSQQDIELGERWSNNIEKSLEEHNLGLIFVTENNINAPWINFEAGALSKNLKSRLVPIMCKSDIKILNNGPLNQFQSAKTIDKESIKKLILEVNKANVGEFRLSGELVEKSFEKWWEDLETELRDILTESEERNETEENKEGQILIELANKVDNLYKNQNVIPKKEILEIVERMETSIKRITRGTPYLERSKSIDSTFSEEYLQGIKGFNEIEFIKLRENVRYLKEIILK</sequence>
<dbReference type="Proteomes" id="UP000321397">
    <property type="component" value="Chromosome"/>
</dbReference>
<feature type="domain" description="TIR" evidence="1">
    <location>
        <begin position="3"/>
        <end position="112"/>
    </location>
</feature>
<proteinExistence type="predicted"/>
<dbReference type="AlphaFoldDB" id="A0A510K5I1"/>
<organism evidence="2 3">
    <name type="scientific">Leptotrichia wadei</name>
    <dbReference type="NCBI Taxonomy" id="157687"/>
    <lineage>
        <taxon>Bacteria</taxon>
        <taxon>Fusobacteriati</taxon>
        <taxon>Fusobacteriota</taxon>
        <taxon>Fusobacteriia</taxon>
        <taxon>Fusobacteriales</taxon>
        <taxon>Leptotrichiaceae</taxon>
        <taxon>Leptotrichia</taxon>
    </lineage>
</organism>
<dbReference type="Pfam" id="PF13676">
    <property type="entry name" value="TIR_2"/>
    <property type="match status" value="1"/>
</dbReference>
<evidence type="ECO:0000313" key="2">
    <source>
        <dbReference type="EMBL" id="BBM46839.1"/>
    </source>
</evidence>
<reference evidence="2 3" key="1">
    <citation type="submission" date="2019-07" db="EMBL/GenBank/DDBJ databases">
        <title>Complete Genome Sequence of Leptotrichia wadei Strain JMUB3933.</title>
        <authorList>
            <person name="Watanabe S."/>
            <person name="Cui L."/>
        </authorList>
    </citation>
    <scope>NUCLEOTIDE SEQUENCE [LARGE SCALE GENOMIC DNA]</scope>
    <source>
        <strain evidence="2 3">JMUB3933</strain>
    </source>
</reference>
<dbReference type="SUPFAM" id="SSF52200">
    <property type="entry name" value="Toll/Interleukin receptor TIR domain"/>
    <property type="match status" value="1"/>
</dbReference>
<dbReference type="EMBL" id="AP019834">
    <property type="protein sequence ID" value="BBM46839.1"/>
    <property type="molecule type" value="Genomic_DNA"/>
</dbReference>
<dbReference type="InterPro" id="IPR000157">
    <property type="entry name" value="TIR_dom"/>
</dbReference>
<protein>
    <recommendedName>
        <fullName evidence="1">TIR domain-containing protein</fullName>
    </recommendedName>
</protein>
<gene>
    <name evidence="2" type="ORF">JMUB3933_0334</name>
</gene>
<dbReference type="InterPro" id="IPR035897">
    <property type="entry name" value="Toll_tir_struct_dom_sf"/>
</dbReference>
<dbReference type="GO" id="GO:0007165">
    <property type="term" value="P:signal transduction"/>
    <property type="evidence" value="ECO:0007669"/>
    <property type="project" value="InterPro"/>
</dbReference>